<sequence length="237" mass="26390">MADATTTPSPDVTCIRCRRPATTPTTCTPCQTPYCSTDCLKADKKKHQKRCRRRANGEEPPPDHAHRDRSHQPSSGNPLDAPHPTPFTLLEKGSYLHPPLPRTDVFRLLIDCYRLRVEDDFTFEGRPRPADPRAGFAEFLGLAEQRKGLLPEWWDRDAKEECRALGEGAGAGWFSLEKRAGKKEVNEMYRTPDMAMQLRILGEGVYGRGPAGQPGGMVCAMMARQEREGGVSTILGI</sequence>
<keyword evidence="7" id="KW-1185">Reference proteome</keyword>
<dbReference type="EMBL" id="MU855822">
    <property type="protein sequence ID" value="KAK3899181.1"/>
    <property type="molecule type" value="Genomic_DNA"/>
</dbReference>
<evidence type="ECO:0000256" key="3">
    <source>
        <dbReference type="ARBA" id="ARBA00022833"/>
    </source>
</evidence>
<dbReference type="SUPFAM" id="SSF144232">
    <property type="entry name" value="HIT/MYND zinc finger-like"/>
    <property type="match status" value="1"/>
</dbReference>
<protein>
    <submittedName>
        <fullName evidence="6">MYND domain protein</fullName>
    </submittedName>
</protein>
<feature type="region of interest" description="Disordered" evidence="4">
    <location>
        <begin position="47"/>
        <end position="87"/>
    </location>
</feature>
<proteinExistence type="predicted"/>
<dbReference type="GO" id="GO:0008270">
    <property type="term" value="F:zinc ion binding"/>
    <property type="evidence" value="ECO:0007669"/>
    <property type="project" value="UniProtKB-KW"/>
</dbReference>
<evidence type="ECO:0000313" key="7">
    <source>
        <dbReference type="Proteomes" id="UP001303889"/>
    </source>
</evidence>
<dbReference type="Gene3D" id="6.10.140.2220">
    <property type="match status" value="1"/>
</dbReference>
<organism evidence="6 7">
    <name type="scientific">Staphylotrichum tortipilum</name>
    <dbReference type="NCBI Taxonomy" id="2831512"/>
    <lineage>
        <taxon>Eukaryota</taxon>
        <taxon>Fungi</taxon>
        <taxon>Dikarya</taxon>
        <taxon>Ascomycota</taxon>
        <taxon>Pezizomycotina</taxon>
        <taxon>Sordariomycetes</taxon>
        <taxon>Sordariomycetidae</taxon>
        <taxon>Sordariales</taxon>
        <taxon>Chaetomiaceae</taxon>
        <taxon>Staphylotrichum</taxon>
    </lineage>
</organism>
<name>A0AAN6RR71_9PEZI</name>
<feature type="domain" description="MYND-type" evidence="5">
    <location>
        <begin position="14"/>
        <end position="51"/>
    </location>
</feature>
<reference evidence="6" key="1">
    <citation type="journal article" date="2023" name="Mol. Phylogenet. Evol.">
        <title>Genome-scale phylogeny and comparative genomics of the fungal order Sordariales.</title>
        <authorList>
            <person name="Hensen N."/>
            <person name="Bonometti L."/>
            <person name="Westerberg I."/>
            <person name="Brannstrom I.O."/>
            <person name="Guillou S."/>
            <person name="Cros-Aarteil S."/>
            <person name="Calhoun S."/>
            <person name="Haridas S."/>
            <person name="Kuo A."/>
            <person name="Mondo S."/>
            <person name="Pangilinan J."/>
            <person name="Riley R."/>
            <person name="LaButti K."/>
            <person name="Andreopoulos B."/>
            <person name="Lipzen A."/>
            <person name="Chen C."/>
            <person name="Yan M."/>
            <person name="Daum C."/>
            <person name="Ng V."/>
            <person name="Clum A."/>
            <person name="Steindorff A."/>
            <person name="Ohm R.A."/>
            <person name="Martin F."/>
            <person name="Silar P."/>
            <person name="Natvig D.O."/>
            <person name="Lalanne C."/>
            <person name="Gautier V."/>
            <person name="Ament-Velasquez S.L."/>
            <person name="Kruys A."/>
            <person name="Hutchinson M.I."/>
            <person name="Powell A.J."/>
            <person name="Barry K."/>
            <person name="Miller A.N."/>
            <person name="Grigoriev I.V."/>
            <person name="Debuchy R."/>
            <person name="Gladieux P."/>
            <person name="Hiltunen Thoren M."/>
            <person name="Johannesson H."/>
        </authorList>
    </citation>
    <scope>NUCLEOTIDE SEQUENCE</scope>
    <source>
        <strain evidence="6">CBS 103.79</strain>
    </source>
</reference>
<evidence type="ECO:0000259" key="5">
    <source>
        <dbReference type="Pfam" id="PF01753"/>
    </source>
</evidence>
<keyword evidence="3" id="KW-0862">Zinc</keyword>
<keyword evidence="2" id="KW-0863">Zinc-finger</keyword>
<keyword evidence="1" id="KW-0479">Metal-binding</keyword>
<evidence type="ECO:0000256" key="1">
    <source>
        <dbReference type="ARBA" id="ARBA00022723"/>
    </source>
</evidence>
<dbReference type="Pfam" id="PF01753">
    <property type="entry name" value="zf-MYND"/>
    <property type="match status" value="1"/>
</dbReference>
<gene>
    <name evidence="6" type="ORF">C8A05DRAFT_18348</name>
</gene>
<accession>A0AAN6RR71</accession>
<evidence type="ECO:0000256" key="2">
    <source>
        <dbReference type="ARBA" id="ARBA00022771"/>
    </source>
</evidence>
<dbReference type="AlphaFoldDB" id="A0AAN6RR71"/>
<comment type="caution">
    <text evidence="6">The sequence shown here is derived from an EMBL/GenBank/DDBJ whole genome shotgun (WGS) entry which is preliminary data.</text>
</comment>
<reference evidence="6" key="2">
    <citation type="submission" date="2023-05" db="EMBL/GenBank/DDBJ databases">
        <authorList>
            <consortium name="Lawrence Berkeley National Laboratory"/>
            <person name="Steindorff A."/>
            <person name="Hensen N."/>
            <person name="Bonometti L."/>
            <person name="Westerberg I."/>
            <person name="Brannstrom I.O."/>
            <person name="Guillou S."/>
            <person name="Cros-Aarteil S."/>
            <person name="Calhoun S."/>
            <person name="Haridas S."/>
            <person name="Kuo A."/>
            <person name="Mondo S."/>
            <person name="Pangilinan J."/>
            <person name="Riley R."/>
            <person name="Labutti K."/>
            <person name="Andreopoulos B."/>
            <person name="Lipzen A."/>
            <person name="Chen C."/>
            <person name="Yanf M."/>
            <person name="Daum C."/>
            <person name="Ng V."/>
            <person name="Clum A."/>
            <person name="Ohm R."/>
            <person name="Martin F."/>
            <person name="Silar P."/>
            <person name="Natvig D."/>
            <person name="Lalanne C."/>
            <person name="Gautier V."/>
            <person name="Ament-Velasquez S.L."/>
            <person name="Kruys A."/>
            <person name="Hutchinson M.I."/>
            <person name="Powell A.J."/>
            <person name="Barry K."/>
            <person name="Miller A.N."/>
            <person name="Grigoriev I.V."/>
            <person name="Debuchy R."/>
            <person name="Gladieux P."/>
            <person name="Thoren M.H."/>
            <person name="Johannesson H."/>
        </authorList>
    </citation>
    <scope>NUCLEOTIDE SEQUENCE</scope>
    <source>
        <strain evidence="6">CBS 103.79</strain>
    </source>
</reference>
<evidence type="ECO:0000313" key="6">
    <source>
        <dbReference type="EMBL" id="KAK3899181.1"/>
    </source>
</evidence>
<dbReference type="Proteomes" id="UP001303889">
    <property type="component" value="Unassembled WGS sequence"/>
</dbReference>
<evidence type="ECO:0000256" key="4">
    <source>
        <dbReference type="SAM" id="MobiDB-lite"/>
    </source>
</evidence>
<feature type="compositionally biased region" description="Basic and acidic residues" evidence="4">
    <location>
        <begin position="55"/>
        <end position="66"/>
    </location>
</feature>
<dbReference type="InterPro" id="IPR002893">
    <property type="entry name" value="Znf_MYND"/>
</dbReference>